<feature type="domain" description="Putative radical SAM N-terminal" evidence="1">
    <location>
        <begin position="16"/>
        <end position="158"/>
    </location>
</feature>
<accession>X1NRW6</accession>
<dbReference type="AlphaFoldDB" id="X1NRW6"/>
<dbReference type="InterPro" id="IPR058240">
    <property type="entry name" value="rSAM_sf"/>
</dbReference>
<gene>
    <name evidence="2" type="ORF">S06H3_62098</name>
</gene>
<feature type="non-terminal residue" evidence="2">
    <location>
        <position position="1"/>
    </location>
</feature>
<dbReference type="Pfam" id="PF19238">
    <property type="entry name" value="Radical_SAM_2"/>
    <property type="match status" value="1"/>
</dbReference>
<comment type="caution">
    <text evidence="2">The sequence shown here is derived from an EMBL/GenBank/DDBJ whole genome shotgun (WGS) entry which is preliminary data.</text>
</comment>
<protein>
    <recommendedName>
        <fullName evidence="1">Putative radical SAM N-terminal domain-containing protein</fullName>
    </recommendedName>
</protein>
<evidence type="ECO:0000259" key="1">
    <source>
        <dbReference type="Pfam" id="PF19238"/>
    </source>
</evidence>
<reference evidence="2" key="1">
    <citation type="journal article" date="2014" name="Front. Microbiol.">
        <title>High frequency of phylogenetically diverse reductive dehalogenase-homologous genes in deep subseafloor sedimentary metagenomes.</title>
        <authorList>
            <person name="Kawai M."/>
            <person name="Futagami T."/>
            <person name="Toyoda A."/>
            <person name="Takaki Y."/>
            <person name="Nishi S."/>
            <person name="Hori S."/>
            <person name="Arai W."/>
            <person name="Tsubouchi T."/>
            <person name="Morono Y."/>
            <person name="Uchiyama I."/>
            <person name="Ito T."/>
            <person name="Fujiyama A."/>
            <person name="Inagaki F."/>
            <person name="Takami H."/>
        </authorList>
    </citation>
    <scope>NUCLEOTIDE SEQUENCE</scope>
    <source>
        <strain evidence="2">Expedition CK06-06</strain>
    </source>
</reference>
<sequence length="159" mass="18309">ILIENKGVKKEVVFEPDEKIAIELEEPVYRQCENNCDFCFINGLPKGLRKKLYFKDDDYRLSFLLGNFLSLTNISKHDIQRIGRLKLSPLYVSVHTTDPELRRRLFKNDKAGLIMQHLSSLINNNIKIHCQIVVIPHITDDANLIKTITDLSTLYPGVS</sequence>
<evidence type="ECO:0000313" key="2">
    <source>
        <dbReference type="EMBL" id="GAI46802.1"/>
    </source>
</evidence>
<name>X1NRW6_9ZZZZ</name>
<organism evidence="2">
    <name type="scientific">marine sediment metagenome</name>
    <dbReference type="NCBI Taxonomy" id="412755"/>
    <lineage>
        <taxon>unclassified sequences</taxon>
        <taxon>metagenomes</taxon>
        <taxon>ecological metagenomes</taxon>
    </lineage>
</organism>
<dbReference type="Gene3D" id="3.20.20.70">
    <property type="entry name" value="Aldolase class I"/>
    <property type="match status" value="1"/>
</dbReference>
<dbReference type="SUPFAM" id="SSF102114">
    <property type="entry name" value="Radical SAM enzymes"/>
    <property type="match status" value="1"/>
</dbReference>
<dbReference type="InterPro" id="IPR045375">
    <property type="entry name" value="Put_radical_SAM-like_N"/>
</dbReference>
<dbReference type="InterPro" id="IPR013785">
    <property type="entry name" value="Aldolase_TIM"/>
</dbReference>
<feature type="non-terminal residue" evidence="2">
    <location>
        <position position="159"/>
    </location>
</feature>
<dbReference type="EMBL" id="BARV01040855">
    <property type="protein sequence ID" value="GAI46802.1"/>
    <property type="molecule type" value="Genomic_DNA"/>
</dbReference>
<proteinExistence type="predicted"/>